<accession>A0ABQ8IYX3</accession>
<reference evidence="1 2" key="1">
    <citation type="journal article" date="2018" name="J. Allergy Clin. Immunol.">
        <title>High-quality assembly of Dermatophagoides pteronyssinus genome and transcriptome reveals a wide range of novel allergens.</title>
        <authorList>
            <person name="Liu X.Y."/>
            <person name="Yang K.Y."/>
            <person name="Wang M.Q."/>
            <person name="Kwok J.S."/>
            <person name="Zeng X."/>
            <person name="Yang Z."/>
            <person name="Xiao X.J."/>
            <person name="Lau C.P."/>
            <person name="Li Y."/>
            <person name="Huang Z.M."/>
            <person name="Ba J.G."/>
            <person name="Yim A.K."/>
            <person name="Ouyang C.Y."/>
            <person name="Ngai S.M."/>
            <person name="Chan T.F."/>
            <person name="Leung E.L."/>
            <person name="Liu L."/>
            <person name="Liu Z.G."/>
            <person name="Tsui S.K."/>
        </authorList>
    </citation>
    <scope>NUCLEOTIDE SEQUENCE [LARGE SCALE GENOMIC DNA]</scope>
    <source>
        <strain evidence="1">Derp</strain>
    </source>
</reference>
<name>A0ABQ8IYX3_DERPT</name>
<keyword evidence="2" id="KW-1185">Reference proteome</keyword>
<reference evidence="1 2" key="2">
    <citation type="journal article" date="2022" name="Mol. Biol. Evol.">
        <title>Comparative Genomics Reveals Insights into the Divergent Evolution of Astigmatic Mites and Household Pest Adaptations.</title>
        <authorList>
            <person name="Xiong Q."/>
            <person name="Wan A.T."/>
            <person name="Liu X."/>
            <person name="Fung C.S."/>
            <person name="Xiao X."/>
            <person name="Malainual N."/>
            <person name="Hou J."/>
            <person name="Wang L."/>
            <person name="Wang M."/>
            <person name="Yang K.Y."/>
            <person name="Cui Y."/>
            <person name="Leung E.L."/>
            <person name="Nong W."/>
            <person name="Shin S.K."/>
            <person name="Au S.W."/>
            <person name="Jeong K.Y."/>
            <person name="Chew F.T."/>
            <person name="Hui J.H."/>
            <person name="Leung T.F."/>
            <person name="Tungtrongchitr A."/>
            <person name="Zhong N."/>
            <person name="Liu Z."/>
            <person name="Tsui S.K."/>
        </authorList>
    </citation>
    <scope>NUCLEOTIDE SEQUENCE [LARGE SCALE GENOMIC DNA]</scope>
    <source>
        <strain evidence="1">Derp</strain>
    </source>
</reference>
<proteinExistence type="predicted"/>
<protein>
    <submittedName>
        <fullName evidence="1">Uncharacterized protein</fullName>
    </submittedName>
</protein>
<evidence type="ECO:0000313" key="2">
    <source>
        <dbReference type="Proteomes" id="UP000887458"/>
    </source>
</evidence>
<comment type="caution">
    <text evidence="1">The sequence shown here is derived from an EMBL/GenBank/DDBJ whole genome shotgun (WGS) entry which is preliminary data.</text>
</comment>
<dbReference type="EMBL" id="NJHN03000095">
    <property type="protein sequence ID" value="KAH9415522.1"/>
    <property type="molecule type" value="Genomic_DNA"/>
</dbReference>
<sequence length="82" mass="9719">MKSQTIWRQFCNITNDIVMIMRISLFVNVIVVEIRYIRSIIVHVNTNTEENGNRNINDLNAFESSDSMEFDIHSHRHKILNE</sequence>
<organism evidence="1 2">
    <name type="scientific">Dermatophagoides pteronyssinus</name>
    <name type="common">European house dust mite</name>
    <dbReference type="NCBI Taxonomy" id="6956"/>
    <lineage>
        <taxon>Eukaryota</taxon>
        <taxon>Metazoa</taxon>
        <taxon>Ecdysozoa</taxon>
        <taxon>Arthropoda</taxon>
        <taxon>Chelicerata</taxon>
        <taxon>Arachnida</taxon>
        <taxon>Acari</taxon>
        <taxon>Acariformes</taxon>
        <taxon>Sarcoptiformes</taxon>
        <taxon>Astigmata</taxon>
        <taxon>Psoroptidia</taxon>
        <taxon>Analgoidea</taxon>
        <taxon>Pyroglyphidae</taxon>
        <taxon>Dermatophagoidinae</taxon>
        <taxon>Dermatophagoides</taxon>
    </lineage>
</organism>
<gene>
    <name evidence="1" type="ORF">DERP_000007</name>
</gene>
<dbReference type="Proteomes" id="UP000887458">
    <property type="component" value="Unassembled WGS sequence"/>
</dbReference>
<evidence type="ECO:0000313" key="1">
    <source>
        <dbReference type="EMBL" id="KAH9415522.1"/>
    </source>
</evidence>